<organism evidence="4 6">
    <name type="scientific">Bursaphelenchus xylophilus</name>
    <name type="common">Pinewood nematode worm</name>
    <name type="synonym">Aphelenchoides xylophilus</name>
    <dbReference type="NCBI Taxonomy" id="6326"/>
    <lineage>
        <taxon>Eukaryota</taxon>
        <taxon>Metazoa</taxon>
        <taxon>Ecdysozoa</taxon>
        <taxon>Nematoda</taxon>
        <taxon>Chromadorea</taxon>
        <taxon>Rhabditida</taxon>
        <taxon>Tylenchina</taxon>
        <taxon>Tylenchomorpha</taxon>
        <taxon>Aphelenchoidea</taxon>
        <taxon>Aphelenchoididae</taxon>
        <taxon>Bursaphelenchus</taxon>
    </lineage>
</organism>
<feature type="chain" id="PRO_5036022264" evidence="1">
    <location>
        <begin position="24"/>
        <end position="292"/>
    </location>
</feature>
<sequence length="292" mass="34065">MLKIDVEFISTVVWGLCVLPVLAIHQTRPGTPSQCIVTSAETCFEQLFDNMPICTEYELTFRCHHFKVLDNCFRNHKTMCAPSTIGHVAKTAYRRKLVLCARQNQKKYRETSARRKVVPTIFRQHPPSELQFISLFGYLQTQCHTRPNENCTNEDYDVMTRSCEDDIRQRSHLSNSDLDRHQLLRVKLDASSRLLPYTETKRADECLMVRSVLSDIFQIHQKYCLQTIVTRCMCERLNFEYFCDIECSRLEPTGLPLYQQLLWDEFKGRLASNSGVNRAQMFVCLLLLVLSF</sequence>
<evidence type="ECO:0000313" key="5">
    <source>
        <dbReference type="Proteomes" id="UP000659654"/>
    </source>
</evidence>
<dbReference type="Proteomes" id="UP000095284">
    <property type="component" value="Unplaced"/>
</dbReference>
<dbReference type="Proteomes" id="UP000582659">
    <property type="component" value="Unassembled WGS sequence"/>
</dbReference>
<dbReference type="EMBL" id="CAJFCV020000003">
    <property type="protein sequence ID" value="CAG9110566.1"/>
    <property type="molecule type" value="Genomic_DNA"/>
</dbReference>
<dbReference type="Proteomes" id="UP000659654">
    <property type="component" value="Unassembled WGS sequence"/>
</dbReference>
<proteinExistence type="predicted"/>
<dbReference type="OrthoDB" id="5791138at2759"/>
<dbReference type="AlphaFoldDB" id="A0A1I7SQY5"/>
<evidence type="ECO:0000256" key="1">
    <source>
        <dbReference type="SAM" id="SignalP"/>
    </source>
</evidence>
<evidence type="ECO:0000313" key="6">
    <source>
        <dbReference type="WBParaSite" id="BXY_1544900.1"/>
    </source>
</evidence>
<gene>
    <name evidence="2" type="ORF">BXYJ_LOCUS7483</name>
</gene>
<evidence type="ECO:0000313" key="3">
    <source>
        <dbReference type="EMBL" id="CAG9110566.1"/>
    </source>
</evidence>
<reference evidence="3" key="2">
    <citation type="submission" date="2020-08" db="EMBL/GenBank/DDBJ databases">
        <authorList>
            <person name="Kikuchi T."/>
        </authorList>
    </citation>
    <scope>NUCLEOTIDE SEQUENCE</scope>
    <source>
        <strain evidence="2">Ka4C1</strain>
    </source>
</reference>
<keyword evidence="1" id="KW-0732">Signal</keyword>
<dbReference type="WBParaSite" id="BXY_1544900.1">
    <property type="protein sequence ID" value="BXY_1544900.1"/>
    <property type="gene ID" value="BXY_1544900"/>
</dbReference>
<feature type="signal peptide" evidence="1">
    <location>
        <begin position="1"/>
        <end position="23"/>
    </location>
</feature>
<protein>
    <submittedName>
        <fullName evidence="2">(pine wood nematode) hypothetical protein</fullName>
    </submittedName>
</protein>
<accession>A0A1I7SQY5</accession>
<evidence type="ECO:0000313" key="4">
    <source>
        <dbReference type="Proteomes" id="UP000095284"/>
    </source>
</evidence>
<evidence type="ECO:0000313" key="2">
    <source>
        <dbReference type="EMBL" id="CAD5222515.1"/>
    </source>
</evidence>
<reference evidence="6" key="1">
    <citation type="submission" date="2016-11" db="UniProtKB">
        <authorList>
            <consortium name="WormBaseParasite"/>
        </authorList>
    </citation>
    <scope>IDENTIFICATION</scope>
</reference>
<name>A0A1I7SQY5_BURXY</name>
<dbReference type="EMBL" id="CAJFDI010000003">
    <property type="protein sequence ID" value="CAD5222515.1"/>
    <property type="molecule type" value="Genomic_DNA"/>
</dbReference>
<keyword evidence="5" id="KW-1185">Reference proteome</keyword>